<evidence type="ECO:0000259" key="2">
    <source>
        <dbReference type="Pfam" id="PF24536"/>
    </source>
</evidence>
<dbReference type="AlphaFoldDB" id="A0A3Q3D5G1"/>
<evidence type="ECO:0000313" key="3">
    <source>
        <dbReference type="Ensembl" id="ENSHCOP00000003214.1"/>
    </source>
</evidence>
<proteinExistence type="inferred from homology"/>
<comment type="similarity">
    <text evidence="1">Belongs to the NXPE family.</text>
</comment>
<evidence type="ECO:0000256" key="1">
    <source>
        <dbReference type="ARBA" id="ARBA00005431"/>
    </source>
</evidence>
<dbReference type="InterPro" id="IPR057106">
    <property type="entry name" value="NXPE4_C"/>
</dbReference>
<dbReference type="SUPFAM" id="SSF81296">
    <property type="entry name" value="E set domains"/>
    <property type="match status" value="1"/>
</dbReference>
<sequence length="464" mass="53415">GLECEILLMQFRLVAMAPVDPPHPAPQPFILPRACAVCFPSCSIDFTGQQQILIRGGFMVQVQLRDFKGQPKRYGGDFLLARLHSPKYRAGVAGQVLDHENGLYSVRFPLLWQGSAQFNVMMVHSSEAATVLRRLREKRPDRVFFASIFRHGRHSEKTLCNMCLPPDKGPLCNYTDLHYGEQWYCYKPKGLGCDTRYNHFIEGYAENLITKKEALLFQRFAHRILRRAVSFEENGRLFGAPFSAENTFNKASAITQCLTNKLVYMYGDSTLRQWFKYLLTVLPGLKNIPLEKVQKPGPFMAVDVTHNILLNYRFHGLPLRIMPVMINELRYIANELDGLTGGPNTVVTLGIWAHFSTFPVEVYIQRIRHIRKAVVRLLDRSPEIVVVVRTANPQALNEVESLFKSDWVTLQQDIVLRAMFKGINVMWVDAWQMCLAHLTLIVMRRRSFTVRHRINIPKCKYFLI</sequence>
<name>A0A3Q3D5G1_HIPCM</name>
<dbReference type="GO" id="GO:0007399">
    <property type="term" value="P:nervous system development"/>
    <property type="evidence" value="ECO:0007669"/>
    <property type="project" value="UniProtKB-ARBA"/>
</dbReference>
<protein>
    <submittedName>
        <fullName evidence="3">Neurexophilin and PC-esterase domain family, member 3</fullName>
    </submittedName>
</protein>
<keyword evidence="4" id="KW-1185">Reference proteome</keyword>
<dbReference type="InterPro" id="IPR026845">
    <property type="entry name" value="NXPH/NXPE"/>
</dbReference>
<dbReference type="PANTHER" id="PTHR16165:SF9">
    <property type="entry name" value="NXPE FAMILY MEMBER 3"/>
    <property type="match status" value="1"/>
</dbReference>
<reference evidence="3" key="1">
    <citation type="submission" date="2025-08" db="UniProtKB">
        <authorList>
            <consortium name="Ensembl"/>
        </authorList>
    </citation>
    <scope>IDENTIFICATION</scope>
</reference>
<dbReference type="Pfam" id="PF24536">
    <property type="entry name" value="NXPE4_C"/>
    <property type="match status" value="1"/>
</dbReference>
<dbReference type="Pfam" id="PF06312">
    <property type="entry name" value="Neurexophilin"/>
    <property type="match status" value="1"/>
</dbReference>
<accession>A0A3Q3D5G1</accession>
<dbReference type="Proteomes" id="UP000264820">
    <property type="component" value="Unplaced"/>
</dbReference>
<dbReference type="GeneTree" id="ENSGT00950000182866"/>
<reference evidence="3" key="2">
    <citation type="submission" date="2025-09" db="UniProtKB">
        <authorList>
            <consortium name="Ensembl"/>
        </authorList>
    </citation>
    <scope>IDENTIFICATION</scope>
</reference>
<dbReference type="PANTHER" id="PTHR16165">
    <property type="entry name" value="NXPE FAMILY MEMBER"/>
    <property type="match status" value="1"/>
</dbReference>
<evidence type="ECO:0000313" key="4">
    <source>
        <dbReference type="Proteomes" id="UP000264820"/>
    </source>
</evidence>
<dbReference type="InterPro" id="IPR014756">
    <property type="entry name" value="Ig_E-set"/>
</dbReference>
<feature type="domain" description="NXPE C-terminal" evidence="2">
    <location>
        <begin position="247"/>
        <end position="439"/>
    </location>
</feature>
<organism evidence="3 4">
    <name type="scientific">Hippocampus comes</name>
    <name type="common">Tiger tail seahorse</name>
    <dbReference type="NCBI Taxonomy" id="109280"/>
    <lineage>
        <taxon>Eukaryota</taxon>
        <taxon>Metazoa</taxon>
        <taxon>Chordata</taxon>
        <taxon>Craniata</taxon>
        <taxon>Vertebrata</taxon>
        <taxon>Euteleostomi</taxon>
        <taxon>Actinopterygii</taxon>
        <taxon>Neopterygii</taxon>
        <taxon>Teleostei</taxon>
        <taxon>Neoteleostei</taxon>
        <taxon>Acanthomorphata</taxon>
        <taxon>Syngnathiaria</taxon>
        <taxon>Syngnathiformes</taxon>
        <taxon>Syngnathoidei</taxon>
        <taxon>Syngnathidae</taxon>
        <taxon>Hippocampus</taxon>
    </lineage>
</organism>
<dbReference type="Ensembl" id="ENSHCOT00000009114.1">
    <property type="protein sequence ID" value="ENSHCOP00000003214.1"/>
    <property type="gene ID" value="ENSHCOG00000004522.1"/>
</dbReference>